<keyword evidence="1" id="KW-0233">DNA recombination</keyword>
<dbReference type="Pfam" id="PF05970">
    <property type="entry name" value="PIF1"/>
    <property type="match status" value="1"/>
</dbReference>
<evidence type="ECO:0000256" key="2">
    <source>
        <dbReference type="SAM" id="MobiDB-lite"/>
    </source>
</evidence>
<dbReference type="GeneID" id="130465561"/>
<gene>
    <name evidence="7" type="primary">LOC130465561</name>
</gene>
<dbReference type="EC" id="5.6.2.3" evidence="1"/>
<reference evidence="6" key="1">
    <citation type="journal article" date="2021" name="Nat. Commun.">
        <title>Genomic analyses provide insights into spinach domestication and the genetic basis of agronomic traits.</title>
        <authorList>
            <person name="Cai X."/>
            <person name="Sun X."/>
            <person name="Xu C."/>
            <person name="Sun H."/>
            <person name="Wang X."/>
            <person name="Ge C."/>
            <person name="Zhang Z."/>
            <person name="Wang Q."/>
            <person name="Fei Z."/>
            <person name="Jiao C."/>
            <person name="Wang Q."/>
        </authorList>
    </citation>
    <scope>NUCLEOTIDE SEQUENCE [LARGE SCALE GENOMIC DNA]</scope>
    <source>
        <strain evidence="6">cv. Varoflay</strain>
    </source>
</reference>
<evidence type="ECO:0000256" key="1">
    <source>
        <dbReference type="RuleBase" id="RU363044"/>
    </source>
</evidence>
<sequence length="1947" mass="219292">MYDMLDIDKNNVCVAVRPGTSAIAYVYIGGEAPTLEESCERAAEKAVRSLIKKYDVVVEDFTSASNKALERCARLYRLKRVELEGIESGHPQVLPPEHHCMDIRVSVKHVRLDYIGVLRTVVAQTQVLLAPIEHLQFGPHTWVCWLTFTSPHKSNAMESVVGDYTETLEDAKQSVAKKAIYCLMRLYAFELVDANYGSGKYAAVVYSLEQESCSTVRERMSGVKETIQPSALVIEQDCLTPRGCPFQIPSMITAPLPPKKRMSRPSFVRPSVPGSTSATPVFFVPPELDTVFKRRKTLSSLLGSSSCNGAMFRNSGSSYMAIILLFPFLDVSCLTSLMLPPAHVCRLCSQLLNVGLNSRWFVQGTEHLEIGSVPTYVMNQFLSSSYVSRPRCSKRMRSVQAMAEPTGSCSELPEVRTQPPKKPRAKNTRPKPPKVPAAVIGQPLPAAPLALSPPEYCPKCSAKKFQFESLHFCCGNGEIKLASNAYPDELVKLFDSRDSDAVHFRTYARLYNNLFAFSSLGGDLSSKTEKGIYVFKLHGQIYHYLPNLLPTNDNPKYLQLYFYDGQHEAENRVGCFPELKPEIIAILMNVMQRNPYARFFRSLQEMEVHEDTQILLNKNTVLNQNVYNAPTSDEVAVIWSESTSSSTSRSPHILVSGKSNSSHRIMHYYGCYDALQYPLLFPFGDCGWHQGLKKMSTGGQQQLATHQDPVLSCAVHTVEDFLAQEDNLAHQGREGSAKHISCREYYAYKLQIRPCNMLLRAGRCFQQYIVDMYVKIENTRLDFFRKNQQTIRADLYQGILDTVESGENSAANVGHRVVLPPSFLGGPRDMKKRYLNAMSLVKKYGKPDLFLTMTCNPNWPEIKQELAVGEEAQNRPDLVSRIFRAKLIALKHHIMKKKIFGEVAAMIYVVEFQKRGLPHAHFLVILKPNSKIRSPADFDKFVSAEIPPLANPHLRKIVLQHMMHGPCGQLNPDCACMKRKGNEGHCKYGYPKKFAAETTNSSDGYPLYKRIDTGESVCIRRVNMDNRSVIPYNPYLSSLFDCHLNVEVCSTIMAVKYLYKYVYKGHDRISFNVQDGSTAIVDEIQQYQVGRWVSPCEAAWRIFGFDLFEMFPSVLPLQIHLPNLQTIQVMPHENLDEIILNDKRSRTQLTEFFRMNAATPDGTGYTYAEFPEHYKWEGKEWKKRSNKTVVVGRLTFVAPAEGERYFLRLLLMHVDSPRSFDHLRTVDGYKCATFQETALRLKLLEEDNAVDLCLAEACEVQMPTAFRQLFSTVLIFCQPSDPNALWLKYYDALSEDYRHQYPSSDSRSRELTVRSVEQSLEAMGKSFRDFGLQHLNDFQDEEFRRTKDIIDALDAPIPRDCIDARNTLNQAQQEAFDSIIDHVLKGKPGAFFIDGPGGTGKTFLYNALYAEVRLMNKIVLPTATSGIAASNIPSGRTAHSRFKIPIDSDASLACDVPKQGSLACLLKETSLIIWDEASMARKENVESLDMLLRDLCDENTLFGGKLVVFGGDFRQVLPVLPRKTQREAVAASLVSSVLWPRFIRFNLTENVRAREDPYFSAFLLSLGNGELQTGENDLVQLPMQIVHPSEVASDPIAELTAIAFPEVDVCRSTPGNFTTTTILTPLNEDVDDINATLIDKFPGESVMYRSFDTVLDDNSAIYPPEFIHTLCPGGMSPYKLVLKKNCPVLLLRNILPSSGLCNGTRMICKNFYPNLIECMITTGQHSGSHVFIPRIRLRSSASSNYPFQFQRKQFPIKLSFAMTINKSQGQTLSQVSIYLPQPCFSHGQLYVALSRARKACNVKVVSKQSPGHQPEHHVRNVISYDVLRLAACFVIILVRLTVTKHVHAMQLLLLFVPFGLCCKYAREKQPTCVENHASTCILMSSADQEIFGVHICQVRALIAHTTSYYSFLFCESLCVLLSLLKHLSSSDWVTLKPVLLGRLNASP</sequence>
<accession>A0ABM3R408</accession>
<reference evidence="7" key="2">
    <citation type="submission" date="2025-08" db="UniProtKB">
        <authorList>
            <consortium name="RefSeq"/>
        </authorList>
    </citation>
    <scope>IDENTIFICATION</scope>
    <source>
        <tissue evidence="7">Leaf</tissue>
    </source>
</reference>
<evidence type="ECO:0000259" key="5">
    <source>
        <dbReference type="Pfam" id="PF21530"/>
    </source>
</evidence>
<feature type="domain" description="Helitron helicase-like" evidence="4">
    <location>
        <begin position="745"/>
        <end position="924"/>
    </location>
</feature>
<comment type="cofactor">
    <cofactor evidence="1">
        <name>Mg(2+)</name>
        <dbReference type="ChEBI" id="CHEBI:18420"/>
    </cofactor>
</comment>
<dbReference type="PANTHER" id="PTHR10492:SF94">
    <property type="entry name" value="ATP-DEPENDENT DNA HELICASE"/>
    <property type="match status" value="1"/>
</dbReference>
<comment type="catalytic activity">
    <reaction evidence="1">
        <text>ATP + H2O = ADP + phosphate + H(+)</text>
        <dbReference type="Rhea" id="RHEA:13065"/>
        <dbReference type="ChEBI" id="CHEBI:15377"/>
        <dbReference type="ChEBI" id="CHEBI:15378"/>
        <dbReference type="ChEBI" id="CHEBI:30616"/>
        <dbReference type="ChEBI" id="CHEBI:43474"/>
        <dbReference type="ChEBI" id="CHEBI:456216"/>
        <dbReference type="EC" id="5.6.2.3"/>
    </reaction>
</comment>
<keyword evidence="1" id="KW-0547">Nucleotide-binding</keyword>
<organism evidence="6 7">
    <name type="scientific">Spinacia oleracea</name>
    <name type="common">Spinach</name>
    <dbReference type="NCBI Taxonomy" id="3562"/>
    <lineage>
        <taxon>Eukaryota</taxon>
        <taxon>Viridiplantae</taxon>
        <taxon>Streptophyta</taxon>
        <taxon>Embryophyta</taxon>
        <taxon>Tracheophyta</taxon>
        <taxon>Spermatophyta</taxon>
        <taxon>Magnoliopsida</taxon>
        <taxon>eudicotyledons</taxon>
        <taxon>Gunneridae</taxon>
        <taxon>Pentapetalae</taxon>
        <taxon>Caryophyllales</taxon>
        <taxon>Chenopodiaceae</taxon>
        <taxon>Chenopodioideae</taxon>
        <taxon>Anserineae</taxon>
        <taxon>Spinacia</taxon>
    </lineage>
</organism>
<dbReference type="InterPro" id="IPR027417">
    <property type="entry name" value="P-loop_NTPase"/>
</dbReference>
<dbReference type="Gene3D" id="3.40.50.300">
    <property type="entry name" value="P-loop containing nucleotide triphosphate hydrolases"/>
    <property type="match status" value="2"/>
</dbReference>
<feature type="region of interest" description="Disordered" evidence="2">
    <location>
        <begin position="403"/>
        <end position="434"/>
    </location>
</feature>
<dbReference type="Pfam" id="PF14214">
    <property type="entry name" value="Helitron_like_N"/>
    <property type="match status" value="1"/>
</dbReference>
<evidence type="ECO:0000259" key="4">
    <source>
        <dbReference type="Pfam" id="PF14214"/>
    </source>
</evidence>
<evidence type="ECO:0000259" key="3">
    <source>
        <dbReference type="Pfam" id="PF05970"/>
    </source>
</evidence>
<dbReference type="InterPro" id="IPR025476">
    <property type="entry name" value="Helitron_helicase-like"/>
</dbReference>
<name>A0ABM3R408_SPIOL</name>
<keyword evidence="1" id="KW-0234">DNA repair</keyword>
<dbReference type="PANTHER" id="PTHR10492">
    <property type="match status" value="1"/>
</dbReference>
<dbReference type="RefSeq" id="XP_056690347.1">
    <property type="nucleotide sequence ID" value="XM_056834369.1"/>
</dbReference>
<dbReference type="InterPro" id="IPR010285">
    <property type="entry name" value="DNA_helicase_pif1-like_DEAD"/>
</dbReference>
<dbReference type="SUPFAM" id="SSF52540">
    <property type="entry name" value="P-loop containing nucleoside triphosphate hydrolases"/>
    <property type="match status" value="2"/>
</dbReference>
<keyword evidence="1" id="KW-0227">DNA damage</keyword>
<evidence type="ECO:0000313" key="7">
    <source>
        <dbReference type="RefSeq" id="XP_056690347.1"/>
    </source>
</evidence>
<dbReference type="Proteomes" id="UP000813463">
    <property type="component" value="Chromosome 1"/>
</dbReference>
<keyword evidence="1" id="KW-0378">Hydrolase</keyword>
<keyword evidence="6" id="KW-1185">Reference proteome</keyword>
<protein>
    <recommendedName>
        <fullName evidence="1">ATP-dependent DNA helicase</fullName>
        <ecNumber evidence="1">5.6.2.3</ecNumber>
    </recommendedName>
</protein>
<feature type="compositionally biased region" description="Basic residues" evidence="2">
    <location>
        <begin position="419"/>
        <end position="432"/>
    </location>
</feature>
<feature type="domain" description="DNA helicase Pif1-like DEAD-box helicase" evidence="3">
    <location>
        <begin position="1368"/>
        <end position="1573"/>
    </location>
</feature>
<keyword evidence="1" id="KW-0067">ATP-binding</keyword>
<proteinExistence type="inferred from homology"/>
<comment type="similarity">
    <text evidence="1">Belongs to the helicase family.</text>
</comment>
<dbReference type="CDD" id="cd18809">
    <property type="entry name" value="SF1_C_RecD"/>
    <property type="match status" value="1"/>
</dbReference>
<dbReference type="Pfam" id="PF21530">
    <property type="entry name" value="Pif1_2B_dom"/>
    <property type="match status" value="1"/>
</dbReference>
<feature type="domain" description="DNA helicase Pif1-like 2B" evidence="5">
    <location>
        <begin position="1665"/>
        <end position="1709"/>
    </location>
</feature>
<dbReference type="InterPro" id="IPR049163">
    <property type="entry name" value="Pif1-like_2B_dom"/>
</dbReference>
<keyword evidence="1" id="KW-0347">Helicase</keyword>
<evidence type="ECO:0000313" key="6">
    <source>
        <dbReference type="Proteomes" id="UP000813463"/>
    </source>
</evidence>